<accession>A0AAD5TKV3</accession>
<evidence type="ECO:0000256" key="1">
    <source>
        <dbReference type="ARBA" id="ARBA00004141"/>
    </source>
</evidence>
<evidence type="ECO:0000256" key="4">
    <source>
        <dbReference type="ARBA" id="ARBA00022989"/>
    </source>
</evidence>
<dbReference type="Pfam" id="PF04893">
    <property type="entry name" value="Yip1"/>
    <property type="match status" value="1"/>
</dbReference>
<keyword evidence="3 6" id="KW-0812">Transmembrane</keyword>
<dbReference type="InterPro" id="IPR006977">
    <property type="entry name" value="Yip1_dom"/>
</dbReference>
<evidence type="ECO:0000256" key="5">
    <source>
        <dbReference type="ARBA" id="ARBA00023136"/>
    </source>
</evidence>
<comment type="subcellular location">
    <subcellularLocation>
        <location evidence="6">Golgi apparatus membrane</location>
        <topology evidence="6">Multi-pass membrane protein</topology>
    </subcellularLocation>
    <subcellularLocation>
        <location evidence="1">Membrane</location>
        <topology evidence="1">Multi-pass membrane protein</topology>
    </subcellularLocation>
</comment>
<feature type="transmembrane region" description="Helical" evidence="6">
    <location>
        <begin position="220"/>
        <end position="245"/>
    </location>
</feature>
<dbReference type="Proteomes" id="UP001212152">
    <property type="component" value="Unassembled WGS sequence"/>
</dbReference>
<name>A0AAD5TKV3_9FUNG</name>
<gene>
    <name evidence="8" type="primary">YIPF5</name>
    <name evidence="8" type="ORF">HDU87_003481</name>
</gene>
<organism evidence="8 9">
    <name type="scientific">Geranomyces variabilis</name>
    <dbReference type="NCBI Taxonomy" id="109894"/>
    <lineage>
        <taxon>Eukaryota</taxon>
        <taxon>Fungi</taxon>
        <taxon>Fungi incertae sedis</taxon>
        <taxon>Chytridiomycota</taxon>
        <taxon>Chytridiomycota incertae sedis</taxon>
        <taxon>Chytridiomycetes</taxon>
        <taxon>Spizellomycetales</taxon>
        <taxon>Powellomycetaceae</taxon>
        <taxon>Geranomyces</taxon>
    </lineage>
</organism>
<dbReference type="GO" id="GO:0006888">
    <property type="term" value="P:endoplasmic reticulum to Golgi vesicle-mediated transport"/>
    <property type="evidence" value="ECO:0007669"/>
    <property type="project" value="InterPro"/>
</dbReference>
<feature type="transmembrane region" description="Helical" evidence="6">
    <location>
        <begin position="252"/>
        <end position="270"/>
    </location>
</feature>
<proteinExistence type="inferred from homology"/>
<feature type="domain" description="Yip1" evidence="7">
    <location>
        <begin position="123"/>
        <end position="267"/>
    </location>
</feature>
<keyword evidence="4 6" id="KW-1133">Transmembrane helix</keyword>
<protein>
    <recommendedName>
        <fullName evidence="6">Protein YIP</fullName>
    </recommendedName>
</protein>
<evidence type="ECO:0000256" key="6">
    <source>
        <dbReference type="RuleBase" id="RU361264"/>
    </source>
</evidence>
<dbReference type="EMBL" id="JADGJQ010000025">
    <property type="protein sequence ID" value="KAJ3178658.1"/>
    <property type="molecule type" value="Genomic_DNA"/>
</dbReference>
<dbReference type="GO" id="GO:0005802">
    <property type="term" value="C:trans-Golgi network"/>
    <property type="evidence" value="ECO:0007669"/>
    <property type="project" value="TreeGrafter"/>
</dbReference>
<evidence type="ECO:0000313" key="8">
    <source>
        <dbReference type="EMBL" id="KAJ3178658.1"/>
    </source>
</evidence>
<evidence type="ECO:0000313" key="9">
    <source>
        <dbReference type="Proteomes" id="UP001212152"/>
    </source>
</evidence>
<dbReference type="PANTHER" id="PTHR21236">
    <property type="entry name" value="GOLGI MEMBRANE PROTEIN YIP1"/>
    <property type="match status" value="1"/>
</dbReference>
<sequence length="271" mass="28323">MQQGNVLFQQPQPGVSVDSSYYNPSTSLEFQQFSYADKGAGAAGAYSQPQAFGAAGGAASGVGTMSGGMSYGQGGVGAYQHTGEVTWASVAAAFTTGGFADEPPLLEELGINFGHIKTKGWTVLNPLGAVDKHIMDDTDLAGPILFCLLFGGFLLLSGKIHFGYVYGVAMMGCVSVYAILNLMSEAGIDGYRTASVLGYCLLPMVLLSSIATLLKLSGHIVGLLLSVLSVLWCTYSASAMFTAVLSMRDQRLLVAYPVGLLYSAFALLAVF</sequence>
<keyword evidence="5 6" id="KW-0472">Membrane</keyword>
<evidence type="ECO:0000259" key="7">
    <source>
        <dbReference type="Pfam" id="PF04893"/>
    </source>
</evidence>
<evidence type="ECO:0000256" key="3">
    <source>
        <dbReference type="ARBA" id="ARBA00022692"/>
    </source>
</evidence>
<keyword evidence="9" id="KW-1185">Reference proteome</keyword>
<dbReference type="AlphaFoldDB" id="A0AAD5TKV3"/>
<dbReference type="GO" id="GO:0000139">
    <property type="term" value="C:Golgi membrane"/>
    <property type="evidence" value="ECO:0007669"/>
    <property type="project" value="UniProtKB-SubCell"/>
</dbReference>
<dbReference type="InterPro" id="IPR045231">
    <property type="entry name" value="Yip1/4-like"/>
</dbReference>
<comment type="similarity">
    <text evidence="2 6">Belongs to the YIP1 family.</text>
</comment>
<comment type="caution">
    <text evidence="8">The sequence shown here is derived from an EMBL/GenBank/DDBJ whole genome shotgun (WGS) entry which is preliminary data.</text>
</comment>
<feature type="transmembrane region" description="Helical" evidence="6">
    <location>
        <begin position="140"/>
        <end position="158"/>
    </location>
</feature>
<dbReference type="GO" id="GO:0048280">
    <property type="term" value="P:vesicle fusion with Golgi apparatus"/>
    <property type="evidence" value="ECO:0007669"/>
    <property type="project" value="TreeGrafter"/>
</dbReference>
<evidence type="ECO:0000256" key="2">
    <source>
        <dbReference type="ARBA" id="ARBA00010596"/>
    </source>
</evidence>
<feature type="transmembrane region" description="Helical" evidence="6">
    <location>
        <begin position="196"/>
        <end position="214"/>
    </location>
</feature>
<feature type="transmembrane region" description="Helical" evidence="6">
    <location>
        <begin position="164"/>
        <end position="184"/>
    </location>
</feature>
<reference evidence="8" key="1">
    <citation type="submission" date="2020-05" db="EMBL/GenBank/DDBJ databases">
        <title>Phylogenomic resolution of chytrid fungi.</title>
        <authorList>
            <person name="Stajich J.E."/>
            <person name="Amses K."/>
            <person name="Simmons R."/>
            <person name="Seto K."/>
            <person name="Myers J."/>
            <person name="Bonds A."/>
            <person name="Quandt C.A."/>
            <person name="Barry K."/>
            <person name="Liu P."/>
            <person name="Grigoriev I."/>
            <person name="Longcore J.E."/>
            <person name="James T.Y."/>
        </authorList>
    </citation>
    <scope>NUCLEOTIDE SEQUENCE</scope>
    <source>
        <strain evidence="8">JEL0379</strain>
    </source>
</reference>
<dbReference type="PANTHER" id="PTHR21236:SF2">
    <property type="entry name" value="PROTEIN YIPF"/>
    <property type="match status" value="1"/>
</dbReference>